<protein>
    <submittedName>
        <fullName evidence="2">Uncharacterized protein</fullName>
    </submittedName>
</protein>
<keyword evidence="3" id="KW-1185">Reference proteome</keyword>
<evidence type="ECO:0000313" key="2">
    <source>
        <dbReference type="EMBL" id="KAH1165367.1"/>
    </source>
</evidence>
<comment type="caution">
    <text evidence="2">The sequence shown here is derived from an EMBL/GenBank/DDBJ whole genome shotgun (WGS) entry which is preliminary data.</text>
</comment>
<name>A0A9D3WP13_9SAUR</name>
<dbReference type="Proteomes" id="UP000827986">
    <property type="component" value="Unassembled WGS sequence"/>
</dbReference>
<gene>
    <name evidence="2" type="ORF">KIL84_022926</name>
</gene>
<reference evidence="2" key="1">
    <citation type="submission" date="2021-09" db="EMBL/GenBank/DDBJ databases">
        <title>The genome of Mauremys mutica provides insights into the evolution of semi-aquatic lifestyle.</title>
        <authorList>
            <person name="Gong S."/>
            <person name="Gao Y."/>
        </authorList>
    </citation>
    <scope>NUCLEOTIDE SEQUENCE</scope>
    <source>
        <strain evidence="2">MM-2020</strain>
        <tissue evidence="2">Muscle</tissue>
    </source>
</reference>
<feature type="region of interest" description="Disordered" evidence="1">
    <location>
        <begin position="67"/>
        <end position="93"/>
    </location>
</feature>
<dbReference type="EMBL" id="JAHDVG010000488">
    <property type="protein sequence ID" value="KAH1165367.1"/>
    <property type="molecule type" value="Genomic_DNA"/>
</dbReference>
<sequence length="151" mass="15202">MPCRPRGRTVSSPSLCLCMRPAWHDGASSRLRCLGATGMPVMGTEATSWSQQRSGQPGAQLQAVFGAGNLAPSPSPSPPETGSHGCSTVPTLPNRRRASLGAVSFSLPAQASLASAAGWGGNHHLPTGRAKAASLLSAALLPSHGTGGPEG</sequence>
<proteinExistence type="predicted"/>
<organism evidence="2 3">
    <name type="scientific">Mauremys mutica</name>
    <name type="common">yellowpond turtle</name>
    <dbReference type="NCBI Taxonomy" id="74926"/>
    <lineage>
        <taxon>Eukaryota</taxon>
        <taxon>Metazoa</taxon>
        <taxon>Chordata</taxon>
        <taxon>Craniata</taxon>
        <taxon>Vertebrata</taxon>
        <taxon>Euteleostomi</taxon>
        <taxon>Archelosauria</taxon>
        <taxon>Testudinata</taxon>
        <taxon>Testudines</taxon>
        <taxon>Cryptodira</taxon>
        <taxon>Durocryptodira</taxon>
        <taxon>Testudinoidea</taxon>
        <taxon>Geoemydidae</taxon>
        <taxon>Geoemydinae</taxon>
        <taxon>Mauremys</taxon>
    </lineage>
</organism>
<dbReference type="AlphaFoldDB" id="A0A9D3WP13"/>
<evidence type="ECO:0000313" key="3">
    <source>
        <dbReference type="Proteomes" id="UP000827986"/>
    </source>
</evidence>
<evidence type="ECO:0000256" key="1">
    <source>
        <dbReference type="SAM" id="MobiDB-lite"/>
    </source>
</evidence>
<accession>A0A9D3WP13</accession>